<organism evidence="1">
    <name type="scientific">viral metagenome</name>
    <dbReference type="NCBI Taxonomy" id="1070528"/>
    <lineage>
        <taxon>unclassified sequences</taxon>
        <taxon>metagenomes</taxon>
        <taxon>organismal metagenomes</taxon>
    </lineage>
</organism>
<dbReference type="EMBL" id="MT141544">
    <property type="protein sequence ID" value="QJA65789.1"/>
    <property type="molecule type" value="Genomic_DNA"/>
</dbReference>
<name>A0A6M3J6T9_9ZZZZ</name>
<sequence length="121" mass="13636">MTMRTVELCLGQYKKGPGELMGRMTAIVRVCPADRAGERLCSELINVMVRSVKWPTAVGAMHRIGNYEVSQEIRSQKTMCVTGLVKIEFGNALKAARRSIRSRTCRVFPRGWSDSEEEVEK</sequence>
<evidence type="ECO:0000313" key="2">
    <source>
        <dbReference type="EMBL" id="QJA73483.1"/>
    </source>
</evidence>
<accession>A0A6M3J6T9</accession>
<evidence type="ECO:0000313" key="1">
    <source>
        <dbReference type="EMBL" id="QJA65789.1"/>
    </source>
</evidence>
<dbReference type="AlphaFoldDB" id="A0A6M3J6T9"/>
<protein>
    <submittedName>
        <fullName evidence="1">Uncharacterized protein</fullName>
    </submittedName>
</protein>
<reference evidence="1" key="1">
    <citation type="submission" date="2020-03" db="EMBL/GenBank/DDBJ databases">
        <title>The deep terrestrial virosphere.</title>
        <authorList>
            <person name="Holmfeldt K."/>
            <person name="Nilsson E."/>
            <person name="Simone D."/>
            <person name="Lopez-Fernandez M."/>
            <person name="Wu X."/>
            <person name="de Brujin I."/>
            <person name="Lundin D."/>
            <person name="Andersson A."/>
            <person name="Bertilsson S."/>
            <person name="Dopson M."/>
        </authorList>
    </citation>
    <scope>NUCLEOTIDE SEQUENCE</scope>
    <source>
        <strain evidence="2">MM415A02338</strain>
        <strain evidence="1">MM415B00380</strain>
    </source>
</reference>
<dbReference type="EMBL" id="MT142030">
    <property type="protein sequence ID" value="QJA73483.1"/>
    <property type="molecule type" value="Genomic_DNA"/>
</dbReference>
<proteinExistence type="predicted"/>
<gene>
    <name evidence="2" type="ORF">MM415A02338_0011</name>
    <name evidence="1" type="ORF">MM415B00380_0041</name>
</gene>